<reference evidence="2" key="1">
    <citation type="submission" date="2020-09" db="EMBL/GenBank/DDBJ databases">
        <title>Pelagicoccus enzymogenes sp. nov. with an EPS production, isolated from marine sediment.</title>
        <authorList>
            <person name="Feng X."/>
        </authorList>
    </citation>
    <scope>NUCLEOTIDE SEQUENCE</scope>
    <source>
        <strain evidence="2">NFK12</strain>
    </source>
</reference>
<dbReference type="CDD" id="cd15482">
    <property type="entry name" value="Sialidase_non-viral"/>
    <property type="match status" value="1"/>
</dbReference>
<dbReference type="Gene3D" id="2.120.10.10">
    <property type="match status" value="1"/>
</dbReference>
<name>A0A927F662_9BACT</name>
<dbReference type="Proteomes" id="UP000622317">
    <property type="component" value="Unassembled WGS sequence"/>
</dbReference>
<evidence type="ECO:0000259" key="1">
    <source>
        <dbReference type="Pfam" id="PF13088"/>
    </source>
</evidence>
<gene>
    <name evidence="2" type="ORF">IEN85_00085</name>
</gene>
<evidence type="ECO:0000313" key="3">
    <source>
        <dbReference type="Proteomes" id="UP000622317"/>
    </source>
</evidence>
<keyword evidence="3" id="KW-1185">Reference proteome</keyword>
<dbReference type="InterPro" id="IPR011040">
    <property type="entry name" value="Sialidase"/>
</dbReference>
<feature type="domain" description="Sialidase" evidence="1">
    <location>
        <begin position="155"/>
        <end position="352"/>
    </location>
</feature>
<proteinExistence type="predicted"/>
<accession>A0A927F662</accession>
<comment type="caution">
    <text evidence="2">The sequence shown here is derived from an EMBL/GenBank/DDBJ whole genome shotgun (WGS) entry which is preliminary data.</text>
</comment>
<dbReference type="Pfam" id="PF13088">
    <property type="entry name" value="BNR_2"/>
    <property type="match status" value="1"/>
</dbReference>
<dbReference type="PANTHER" id="PTHR43752:SF2">
    <property type="entry name" value="BNR_ASP-BOX REPEAT FAMILY PROTEIN"/>
    <property type="match status" value="1"/>
</dbReference>
<evidence type="ECO:0000313" key="2">
    <source>
        <dbReference type="EMBL" id="MBD5777890.1"/>
    </source>
</evidence>
<sequence length="395" mass="43963">MFKASPFAPACLALCLGLSHVAGSENARVLEHLSIYEKRDAYCAWPAIARAENGDLVVLFTRTEEHMAPNGEILLSRSTDNGQTWLPPAIVYDTPIDDRESGLTRLDDGRLLTHLRSVRFETSTYQNLPDTAYPPELIARWSDYVQKPEYQNSTALSRAWQTVSTDHGVTWSEPTPGVDSIHGGIQLQNGSLLVASYRDDGGNIGVHATPNPETPWQKVATVNCPQPETIRFGEPHILQLASGRVIMMIRATAKPYDDASPRCHLWASYSDDNGQSWTPAYQTPLWGYPPHLLQLSDGRILCSYGYRRPPFGQRACVSDDGITWKLENEFVLRDDAANKDLGYPVSIELDPGRILTVYYQPNIPAGSNPATHPPHPNRKKPGILGTVWELPLRTR</sequence>
<organism evidence="2 3">
    <name type="scientific">Pelagicoccus enzymogenes</name>
    <dbReference type="NCBI Taxonomy" id="2773457"/>
    <lineage>
        <taxon>Bacteria</taxon>
        <taxon>Pseudomonadati</taxon>
        <taxon>Verrucomicrobiota</taxon>
        <taxon>Opitutia</taxon>
        <taxon>Puniceicoccales</taxon>
        <taxon>Pelagicoccaceae</taxon>
        <taxon>Pelagicoccus</taxon>
    </lineage>
</organism>
<dbReference type="InterPro" id="IPR036278">
    <property type="entry name" value="Sialidase_sf"/>
</dbReference>
<dbReference type="PANTHER" id="PTHR43752">
    <property type="entry name" value="BNR/ASP-BOX REPEAT FAMILY PROTEIN"/>
    <property type="match status" value="1"/>
</dbReference>
<dbReference type="RefSeq" id="WP_191615022.1">
    <property type="nucleotide sequence ID" value="NZ_JACYFG010000002.1"/>
</dbReference>
<protein>
    <submittedName>
        <fullName evidence="2">Exo-alpha-sialidase</fullName>
    </submittedName>
</protein>
<dbReference type="AlphaFoldDB" id="A0A927F662"/>
<dbReference type="EMBL" id="JACYFG010000002">
    <property type="protein sequence ID" value="MBD5777890.1"/>
    <property type="molecule type" value="Genomic_DNA"/>
</dbReference>
<dbReference type="SUPFAM" id="SSF50939">
    <property type="entry name" value="Sialidases"/>
    <property type="match status" value="1"/>
</dbReference>